<sequence length="217" mass="23898">MEIMNLRATLRETVGNGPSRALRREGKVPAILYGPNTEPVKLTIDKLDLEPIFKSGAVAQKLLKLDIDGVDDTTNVMVKEIQKHPVSHNLLHLDLYRVSMDQKIKVMVPVVTTGKCVGVEMGGMLQIIRRELEVFCLPDQIPETIAVDITDLDIGDSLHVEDVQLEGDVEVSAEVNFTILTILSPKAEEEEVEGEEEEEMAEEGEEAAEAGEEPAAE</sequence>
<dbReference type="PANTHER" id="PTHR33284:SF1">
    <property type="entry name" value="RIBOSOMAL PROTEIN L25_GLN-TRNA SYNTHETASE, ANTI-CODON-BINDING DOMAIN-CONTAINING PROTEIN"/>
    <property type="match status" value="1"/>
</dbReference>
<dbReference type="InterPro" id="IPR037121">
    <property type="entry name" value="Ribosomal_bL25_C"/>
</dbReference>
<dbReference type="InterPro" id="IPR020930">
    <property type="entry name" value="Ribosomal_uL5_bac-type"/>
</dbReference>
<protein>
    <recommendedName>
        <fullName evidence="5">Large ribosomal subunit protein bL25</fullName>
    </recommendedName>
    <alternativeName>
        <fullName evidence="5">General stress protein CTC</fullName>
    </alternativeName>
</protein>
<accession>A0A5K7Z2X4</accession>
<reference evidence="9 10" key="1">
    <citation type="submission" date="2019-11" db="EMBL/GenBank/DDBJ databases">
        <title>Comparative genomics of hydrocarbon-degrading Desulfosarcina strains.</title>
        <authorList>
            <person name="Watanabe M."/>
            <person name="Kojima H."/>
            <person name="Fukui M."/>
        </authorList>
    </citation>
    <scope>NUCLEOTIDE SEQUENCE [LARGE SCALE GENOMIC DNA]</scope>
    <source>
        <strain evidence="9 10">PP31</strain>
    </source>
</reference>
<dbReference type="InterPro" id="IPR029751">
    <property type="entry name" value="Ribosomal_L25_dom"/>
</dbReference>
<keyword evidence="1 5" id="KW-0699">rRNA-binding</keyword>
<dbReference type="InterPro" id="IPR011035">
    <property type="entry name" value="Ribosomal_bL25/Gln-tRNA_synth"/>
</dbReference>
<dbReference type="NCBIfam" id="NF004128">
    <property type="entry name" value="PRK05618.1-2"/>
    <property type="match status" value="1"/>
</dbReference>
<dbReference type="Gene3D" id="2.170.120.20">
    <property type="entry name" value="Ribosomal protein L25, beta domain"/>
    <property type="match status" value="1"/>
</dbReference>
<dbReference type="GO" id="GO:0008097">
    <property type="term" value="F:5S rRNA binding"/>
    <property type="evidence" value="ECO:0007669"/>
    <property type="project" value="InterPro"/>
</dbReference>
<dbReference type="EMBL" id="AP021875">
    <property type="protein sequence ID" value="BBO75000.1"/>
    <property type="molecule type" value="Genomic_DNA"/>
</dbReference>
<dbReference type="InterPro" id="IPR001021">
    <property type="entry name" value="Ribosomal_bL25_long"/>
</dbReference>
<evidence type="ECO:0000256" key="4">
    <source>
        <dbReference type="ARBA" id="ARBA00023274"/>
    </source>
</evidence>
<keyword evidence="3 5" id="KW-0689">Ribosomal protein</keyword>
<name>A0A5K7Z2X4_9BACT</name>
<dbReference type="GO" id="GO:0006412">
    <property type="term" value="P:translation"/>
    <property type="evidence" value="ECO:0007669"/>
    <property type="project" value="UniProtKB-UniRule"/>
</dbReference>
<organism evidence="9 10">
    <name type="scientific">Desulfosarcina widdelii</name>
    <dbReference type="NCBI Taxonomy" id="947919"/>
    <lineage>
        <taxon>Bacteria</taxon>
        <taxon>Pseudomonadati</taxon>
        <taxon>Thermodesulfobacteriota</taxon>
        <taxon>Desulfobacteria</taxon>
        <taxon>Desulfobacterales</taxon>
        <taxon>Desulfosarcinaceae</taxon>
        <taxon>Desulfosarcina</taxon>
    </lineage>
</organism>
<dbReference type="GO" id="GO:0003735">
    <property type="term" value="F:structural constituent of ribosome"/>
    <property type="evidence" value="ECO:0007669"/>
    <property type="project" value="InterPro"/>
</dbReference>
<dbReference type="NCBIfam" id="NF004612">
    <property type="entry name" value="PRK05943.1"/>
    <property type="match status" value="1"/>
</dbReference>
<dbReference type="NCBIfam" id="TIGR00731">
    <property type="entry name" value="bL25_bact_ctc"/>
    <property type="match status" value="1"/>
</dbReference>
<evidence type="ECO:0000259" key="7">
    <source>
        <dbReference type="Pfam" id="PF01386"/>
    </source>
</evidence>
<dbReference type="SUPFAM" id="SSF50715">
    <property type="entry name" value="Ribosomal protein L25-like"/>
    <property type="match status" value="1"/>
</dbReference>
<gene>
    <name evidence="5 9" type="primary">rplY</name>
    <name evidence="5" type="synonym">ctc</name>
    <name evidence="9" type="ORF">DSCW_24170</name>
</gene>
<proteinExistence type="inferred from homology"/>
<dbReference type="AlphaFoldDB" id="A0A5K7Z2X4"/>
<dbReference type="PANTHER" id="PTHR33284">
    <property type="entry name" value="RIBOSOMAL PROTEIN L25/GLN-TRNA SYNTHETASE, ANTI-CODON-BINDING DOMAIN-CONTAINING PROTEIN"/>
    <property type="match status" value="1"/>
</dbReference>
<evidence type="ECO:0000313" key="9">
    <source>
        <dbReference type="EMBL" id="BBO75000.1"/>
    </source>
</evidence>
<keyword evidence="10" id="KW-1185">Reference proteome</keyword>
<comment type="subunit">
    <text evidence="5">Part of the 50S ribosomal subunit; part of the 5S rRNA/L5/L18/L25 subcomplex. Contacts the 5S rRNA. Binds to the 5S rRNA independently of L5 and L18.</text>
</comment>
<feature type="compositionally biased region" description="Acidic residues" evidence="6">
    <location>
        <begin position="188"/>
        <end position="217"/>
    </location>
</feature>
<keyword evidence="2 5" id="KW-0694">RNA-binding</keyword>
<dbReference type="GO" id="GO:0022625">
    <property type="term" value="C:cytosolic large ribosomal subunit"/>
    <property type="evidence" value="ECO:0007669"/>
    <property type="project" value="TreeGrafter"/>
</dbReference>
<comment type="similarity">
    <text evidence="5">Belongs to the bacterial ribosomal protein bL25 family. CTC subfamily.</text>
</comment>
<dbReference type="CDD" id="cd00495">
    <property type="entry name" value="Ribosomal_L25_TL5_CTC"/>
    <property type="match status" value="1"/>
</dbReference>
<dbReference type="HAMAP" id="MF_01334">
    <property type="entry name" value="Ribosomal_bL25_CTC"/>
    <property type="match status" value="1"/>
</dbReference>
<dbReference type="Pfam" id="PF14693">
    <property type="entry name" value="Ribosomal_TL5_C"/>
    <property type="match status" value="1"/>
</dbReference>
<feature type="region of interest" description="Disordered" evidence="6">
    <location>
        <begin position="186"/>
        <end position="217"/>
    </location>
</feature>
<comment type="function">
    <text evidence="5">This is one of the proteins that binds to the 5S RNA in the ribosome where it forms part of the central protuberance.</text>
</comment>
<evidence type="ECO:0000256" key="2">
    <source>
        <dbReference type="ARBA" id="ARBA00022884"/>
    </source>
</evidence>
<feature type="domain" description="Large ribosomal subunit protein bL25 L25" evidence="7">
    <location>
        <begin position="6"/>
        <end position="95"/>
    </location>
</feature>
<evidence type="ECO:0000256" key="6">
    <source>
        <dbReference type="SAM" id="MobiDB-lite"/>
    </source>
</evidence>
<dbReference type="InterPro" id="IPR020056">
    <property type="entry name" value="Rbsml_bL25/Gln-tRNA_synth_N"/>
</dbReference>
<evidence type="ECO:0000256" key="3">
    <source>
        <dbReference type="ARBA" id="ARBA00022980"/>
    </source>
</evidence>
<dbReference type="Gene3D" id="2.40.240.10">
    <property type="entry name" value="Ribosomal Protein L25, Chain P"/>
    <property type="match status" value="1"/>
</dbReference>
<feature type="domain" description="Large ribosomal subunit protein bL25 beta" evidence="8">
    <location>
        <begin position="103"/>
        <end position="186"/>
    </location>
</feature>
<dbReference type="Proteomes" id="UP000427769">
    <property type="component" value="Chromosome"/>
</dbReference>
<evidence type="ECO:0000259" key="8">
    <source>
        <dbReference type="Pfam" id="PF14693"/>
    </source>
</evidence>
<dbReference type="Pfam" id="PF01386">
    <property type="entry name" value="Ribosomal_L25p"/>
    <property type="match status" value="1"/>
</dbReference>
<evidence type="ECO:0000256" key="5">
    <source>
        <dbReference type="HAMAP-Rule" id="MF_01334"/>
    </source>
</evidence>
<dbReference type="NCBIfam" id="NF004139">
    <property type="entry name" value="PRK05618.4-2"/>
    <property type="match status" value="1"/>
</dbReference>
<dbReference type="InterPro" id="IPR020057">
    <property type="entry name" value="Ribosomal_bL25_b-dom"/>
</dbReference>
<evidence type="ECO:0000313" key="10">
    <source>
        <dbReference type="Proteomes" id="UP000427769"/>
    </source>
</evidence>
<keyword evidence="4 5" id="KW-0687">Ribonucleoprotein</keyword>
<dbReference type="KEGG" id="dwd:DSCW_24170"/>
<evidence type="ECO:0000256" key="1">
    <source>
        <dbReference type="ARBA" id="ARBA00022730"/>
    </source>
</evidence>